<evidence type="ECO:0000256" key="2">
    <source>
        <dbReference type="SAM" id="Phobius"/>
    </source>
</evidence>
<sequence length="403" mass="45211">MTSSEITSTFDAKSRSALTHKRPSSASHARWQPPHSTPLRWVPMPSTFAPRDVDAGLDDADIHQLKIVFLNVGAAAGSYGLFLSLGAMSSYTLIRKGLRGNIARQALLAITVTMLLAATAHLGMYMGFILLQFRTLAAQYTDPSAITRRLNIAQTCLRRLTYFLSDIIVVWRAWVIWRNHRIIHAVLAFCLVATGATSLTLMVFNFRTQFDGVRYPRLTQNFLGTLGLLFTNFLSTALISYKLWYYRRNVKQYLNRSDKEHTTVESVLILLMETGGLYCAFWVRGISSRLLSVHSSTSLLSSIKILLMLGDFGYYGPDFGFEWFQPNISGIYPTIIIYMVSRKMMVTDEALSNGSDATTNSDRTVWFRGATHSEPPSLLCRTNTNESGLVMSPLQTVKHTMTV</sequence>
<dbReference type="EMBL" id="CAVNYO010000434">
    <property type="protein sequence ID" value="CAK5279046.1"/>
    <property type="molecule type" value="Genomic_DNA"/>
</dbReference>
<feature type="transmembrane region" description="Helical" evidence="2">
    <location>
        <begin position="225"/>
        <end position="246"/>
    </location>
</feature>
<proteinExistence type="predicted"/>
<feature type="transmembrane region" description="Helical" evidence="2">
    <location>
        <begin position="266"/>
        <end position="286"/>
    </location>
</feature>
<evidence type="ECO:0000313" key="4">
    <source>
        <dbReference type="EMBL" id="CAK5279046.1"/>
    </source>
</evidence>
<feature type="transmembrane region" description="Helical" evidence="2">
    <location>
        <begin position="67"/>
        <end position="94"/>
    </location>
</feature>
<gene>
    <name evidence="4" type="ORF">MYCIT1_LOCUS28860</name>
    <name evidence="3" type="ORF">MYCIT1_LOCUS3681</name>
</gene>
<keyword evidence="5" id="KW-1185">Reference proteome</keyword>
<feature type="transmembrane region" description="Helical" evidence="2">
    <location>
        <begin position="106"/>
        <end position="131"/>
    </location>
</feature>
<feature type="compositionally biased region" description="Polar residues" evidence="1">
    <location>
        <begin position="1"/>
        <end position="11"/>
    </location>
</feature>
<comment type="caution">
    <text evidence="3">The sequence shown here is derived from an EMBL/GenBank/DDBJ whole genome shotgun (WGS) entry which is preliminary data.</text>
</comment>
<dbReference type="AlphaFoldDB" id="A0AAD2GVF4"/>
<evidence type="ECO:0000313" key="5">
    <source>
        <dbReference type="Proteomes" id="UP001295794"/>
    </source>
</evidence>
<keyword evidence="2" id="KW-0472">Membrane</keyword>
<feature type="transmembrane region" description="Helical" evidence="2">
    <location>
        <begin position="323"/>
        <end position="341"/>
    </location>
</feature>
<protein>
    <submittedName>
        <fullName evidence="3">Uncharacterized protein</fullName>
    </submittedName>
</protein>
<accession>A0AAD2GVF4</accession>
<organism evidence="3 5">
    <name type="scientific">Mycena citricolor</name>
    <dbReference type="NCBI Taxonomy" id="2018698"/>
    <lineage>
        <taxon>Eukaryota</taxon>
        <taxon>Fungi</taxon>
        <taxon>Dikarya</taxon>
        <taxon>Basidiomycota</taxon>
        <taxon>Agaricomycotina</taxon>
        <taxon>Agaricomycetes</taxon>
        <taxon>Agaricomycetidae</taxon>
        <taxon>Agaricales</taxon>
        <taxon>Marasmiineae</taxon>
        <taxon>Mycenaceae</taxon>
        <taxon>Mycena</taxon>
    </lineage>
</organism>
<feature type="transmembrane region" description="Helical" evidence="2">
    <location>
        <begin position="182"/>
        <end position="204"/>
    </location>
</feature>
<keyword evidence="2" id="KW-0812">Transmembrane</keyword>
<keyword evidence="2" id="KW-1133">Transmembrane helix</keyword>
<evidence type="ECO:0000256" key="1">
    <source>
        <dbReference type="SAM" id="MobiDB-lite"/>
    </source>
</evidence>
<dbReference type="Proteomes" id="UP001295794">
    <property type="component" value="Unassembled WGS sequence"/>
</dbReference>
<name>A0AAD2GVF4_9AGAR</name>
<feature type="region of interest" description="Disordered" evidence="1">
    <location>
        <begin position="1"/>
        <end position="37"/>
    </location>
</feature>
<reference evidence="3" key="1">
    <citation type="submission" date="2023-11" db="EMBL/GenBank/DDBJ databases">
        <authorList>
            <person name="De Vega J J."/>
            <person name="De Vega J J."/>
        </authorList>
    </citation>
    <scope>NUCLEOTIDE SEQUENCE</scope>
</reference>
<dbReference type="EMBL" id="CAVNYO010000045">
    <property type="protein sequence ID" value="CAK5263925.1"/>
    <property type="molecule type" value="Genomic_DNA"/>
</dbReference>
<evidence type="ECO:0000313" key="3">
    <source>
        <dbReference type="EMBL" id="CAK5263925.1"/>
    </source>
</evidence>